<reference evidence="1 2" key="1">
    <citation type="submission" date="2020-12" db="EMBL/GenBank/DDBJ databases">
        <title>Whole genome sequences of gut porcine anaerobes.</title>
        <authorList>
            <person name="Kubasova T."/>
            <person name="Jahodarova E."/>
            <person name="Rychlik I."/>
        </authorList>
    </citation>
    <scope>NUCLEOTIDE SEQUENCE [LARGE SCALE GENOMIC DNA]</scope>
    <source>
        <strain evidence="1 2">An925</strain>
    </source>
</reference>
<accession>A0ABS9CJG6</accession>
<gene>
    <name evidence="1" type="ORF">I6E12_12425</name>
</gene>
<organism evidence="1 2">
    <name type="scientific">Xylanibacter brevis</name>
    <dbReference type="NCBI Taxonomy" id="83231"/>
    <lineage>
        <taxon>Bacteria</taxon>
        <taxon>Pseudomonadati</taxon>
        <taxon>Bacteroidota</taxon>
        <taxon>Bacteroidia</taxon>
        <taxon>Bacteroidales</taxon>
        <taxon>Prevotellaceae</taxon>
        <taxon>Xylanibacter</taxon>
    </lineage>
</organism>
<name>A0ABS9CJG6_9BACT</name>
<dbReference type="RefSeq" id="WP_301638745.1">
    <property type="nucleotide sequence ID" value="NZ_JADYTN010000067.1"/>
</dbReference>
<protein>
    <submittedName>
        <fullName evidence="1">FimB/Mfa2 family fimbrial subunit</fullName>
    </submittedName>
</protein>
<comment type="caution">
    <text evidence="1">The sequence shown here is derived from an EMBL/GenBank/DDBJ whole genome shotgun (WGS) entry which is preliminary data.</text>
</comment>
<dbReference type="EMBL" id="JADYTN010000067">
    <property type="protein sequence ID" value="MCF2564899.1"/>
    <property type="molecule type" value="Genomic_DNA"/>
</dbReference>
<dbReference type="Proteomes" id="UP001200470">
    <property type="component" value="Unassembled WGS sequence"/>
</dbReference>
<evidence type="ECO:0000313" key="1">
    <source>
        <dbReference type="EMBL" id="MCF2564899.1"/>
    </source>
</evidence>
<sequence length="446" mass="49288">MKKNIKLVVSIVMTVVSMTLLTSCEKEFSEVTPVNPESSLTVTTRSESGAEEVAYPVAVYLFDANKACIDFRRIESADASVVYDLVEGVYDVYAFGGVAEGKYTLPSVKEATLGSVITLQDGQEHGDLMRANSSVTTTKGEANTINLLMNRCVSKIESIVIKQVPDDVTAVSVTLSKTCKSMTFNGTMKDVNIEVITLEKSGTESGTWELKTPRHVLFDVAASASVKISMTTNGNAKGYTYQLTDKWKNNYLYHINATYTEKQNFHVTGTITGATWQGTEDIVFNFDETNTQDGGSGPTINETAPEVGTLYKGCYVLSRTEESNAIKVLLLHPNQVYGLYANKSMTNSELKAAIDNAITGRLAMDEIDNWRLPNEEDVEILCTNPRLISDAMPEPKFGYNHFHFYLTNDNVIRLFDPETKVKVDVSVPGMTTERRLRPVAVVRFTK</sequence>
<dbReference type="PROSITE" id="PS51257">
    <property type="entry name" value="PROKAR_LIPOPROTEIN"/>
    <property type="match status" value="1"/>
</dbReference>
<evidence type="ECO:0000313" key="2">
    <source>
        <dbReference type="Proteomes" id="UP001200470"/>
    </source>
</evidence>
<proteinExistence type="predicted"/>
<keyword evidence="2" id="KW-1185">Reference proteome</keyword>